<dbReference type="Gene3D" id="2.60.120.10">
    <property type="entry name" value="Jelly Rolls"/>
    <property type="match status" value="1"/>
</dbReference>
<gene>
    <name evidence="5" type="ORF">BCF53_107153</name>
</gene>
<dbReference type="InterPro" id="IPR018490">
    <property type="entry name" value="cNMP-bd_dom_sf"/>
</dbReference>
<evidence type="ECO:0000313" key="5">
    <source>
        <dbReference type="EMBL" id="TCS41138.1"/>
    </source>
</evidence>
<evidence type="ECO:0000259" key="4">
    <source>
        <dbReference type="PROSITE" id="PS51371"/>
    </source>
</evidence>
<dbReference type="SMART" id="SM00116">
    <property type="entry name" value="CBS"/>
    <property type="match status" value="2"/>
</dbReference>
<feature type="domain" description="CBS" evidence="4">
    <location>
        <begin position="227"/>
        <end position="286"/>
    </location>
</feature>
<keyword evidence="6" id="KW-1185">Reference proteome</keyword>
<dbReference type="SUPFAM" id="SSF51206">
    <property type="entry name" value="cAMP-binding domain-like"/>
    <property type="match status" value="1"/>
</dbReference>
<dbReference type="Gene3D" id="3.10.580.10">
    <property type="entry name" value="CBS-domain"/>
    <property type="match status" value="1"/>
</dbReference>
<dbReference type="RefSeq" id="WP_132701576.1">
    <property type="nucleotide sequence ID" value="NZ_SLZR01000007.1"/>
</dbReference>
<reference evidence="5 6" key="1">
    <citation type="submission" date="2019-03" db="EMBL/GenBank/DDBJ databases">
        <title>Genomic Encyclopedia of Archaeal and Bacterial Type Strains, Phase II (KMG-II): from individual species to whole genera.</title>
        <authorList>
            <person name="Goeker M."/>
        </authorList>
    </citation>
    <scope>NUCLEOTIDE SEQUENCE [LARGE SCALE GENOMIC DNA]</scope>
    <source>
        <strain evidence="5 6">DSM 15388</strain>
    </source>
</reference>
<dbReference type="InterPro" id="IPR046342">
    <property type="entry name" value="CBS_dom_sf"/>
</dbReference>
<dbReference type="PROSITE" id="PS51371">
    <property type="entry name" value="CBS"/>
    <property type="match status" value="2"/>
</dbReference>
<dbReference type="Pfam" id="PF00571">
    <property type="entry name" value="CBS"/>
    <property type="match status" value="2"/>
</dbReference>
<dbReference type="InterPro" id="IPR018821">
    <property type="entry name" value="DUF294_put_nucleoTrafse_sb-bd"/>
</dbReference>
<accession>A0A4R3I617</accession>
<dbReference type="InterPro" id="IPR005105">
    <property type="entry name" value="GlnD_Uridyltrans_N"/>
</dbReference>
<dbReference type="OrthoDB" id="9808528at2"/>
<dbReference type="InterPro" id="IPR000644">
    <property type="entry name" value="CBS_dom"/>
</dbReference>
<dbReference type="PANTHER" id="PTHR43080:SF2">
    <property type="entry name" value="CBS DOMAIN-CONTAINING PROTEIN"/>
    <property type="match status" value="1"/>
</dbReference>
<dbReference type="CDD" id="cd05401">
    <property type="entry name" value="NT_GlnE_GlnD_like"/>
    <property type="match status" value="1"/>
</dbReference>
<dbReference type="CDD" id="cd00038">
    <property type="entry name" value="CAP_ED"/>
    <property type="match status" value="1"/>
</dbReference>
<proteinExistence type="predicted"/>
<dbReference type="InterPro" id="IPR014710">
    <property type="entry name" value="RmlC-like_jellyroll"/>
</dbReference>
<comment type="caution">
    <text evidence="5">The sequence shown here is derived from an EMBL/GenBank/DDBJ whole genome shotgun (WGS) entry which is preliminary data.</text>
</comment>
<evidence type="ECO:0000313" key="6">
    <source>
        <dbReference type="Proteomes" id="UP000295793"/>
    </source>
</evidence>
<name>A0A4R3I617_9GAMM</name>
<organism evidence="5 6">
    <name type="scientific">Reinekea marinisedimentorum</name>
    <dbReference type="NCBI Taxonomy" id="230495"/>
    <lineage>
        <taxon>Bacteria</taxon>
        <taxon>Pseudomonadati</taxon>
        <taxon>Pseudomonadota</taxon>
        <taxon>Gammaproteobacteria</taxon>
        <taxon>Oceanospirillales</taxon>
        <taxon>Saccharospirillaceae</taxon>
        <taxon>Reinekea</taxon>
    </lineage>
</organism>
<feature type="domain" description="Cyclic nucleotide-binding" evidence="3">
    <location>
        <begin position="18"/>
        <end position="120"/>
    </location>
</feature>
<dbReference type="Pfam" id="PF00027">
    <property type="entry name" value="cNMP_binding"/>
    <property type="match status" value="1"/>
</dbReference>
<dbReference type="Pfam" id="PF03445">
    <property type="entry name" value="DUF294"/>
    <property type="match status" value="1"/>
</dbReference>
<evidence type="ECO:0000256" key="2">
    <source>
        <dbReference type="PROSITE-ProRule" id="PRU00703"/>
    </source>
</evidence>
<keyword evidence="1 2" id="KW-0129">CBS domain</keyword>
<dbReference type="InterPro" id="IPR051257">
    <property type="entry name" value="Diverse_CBS-Domain"/>
</dbReference>
<dbReference type="Proteomes" id="UP000295793">
    <property type="component" value="Unassembled WGS sequence"/>
</dbReference>
<sequence length="621" mass="69593">MIQSLLPNILEFISQIDPFDKLPSDLKRQIAGSISITYLARGEKIEPQTDSDKKYLYIIRTGVMEQRKPNGILRARLGPEDLFGFTFIEPQSNAEDGYTAVATESTLLYLVPHEQLQKLLEDHPQYAEHFASQAQIRLQSALNVVWSDNEKGLFVKKVSEVATGAPAIVTADMTIQQVAHEMRNVVRSSTAVVKDKGVIVGLITDRDMTKRVIADGVSINRPISHVMTKSPLTVGPDDLVLKAASLMMQNNVRSLPVVSGNKVHGLLTTSHMVQKNRVQAIFLIDTIKRANTVEQLAALTPERQAIFEALVDGKVRSEIVGQVMAMIYDAYNRRLIQMAIETFGEPPCKFAWVVAGSHARNEIHIGSDQDSAIIMDNSASAEDRQYFELMSTFVCESLAKCGFTLCPGNFMASNRKWCQTLGIWKNYYSQWVKSPDHNTLLNTSVFLEVRSIYGEASFSEQLQNHLYKLIRQHPGFLTSLIKDATSVHPPLGIFNSLVLEKSGVNSNTLNIKRYAITLVVDLARIYGLSVGCTSTNTEERFRYANQRAVLSEDALKNIIGAYRFICQLRFRHQQEALKKGIEPNNHISPDSFGSFERQHLKDAFRIIANLQDAAKLRFSEV</sequence>
<evidence type="ECO:0000259" key="3">
    <source>
        <dbReference type="PROSITE" id="PS50042"/>
    </source>
</evidence>
<dbReference type="GO" id="GO:0008773">
    <property type="term" value="F:[protein-PII] uridylyltransferase activity"/>
    <property type="evidence" value="ECO:0007669"/>
    <property type="project" value="InterPro"/>
</dbReference>
<dbReference type="SUPFAM" id="SSF54631">
    <property type="entry name" value="CBS-domain pair"/>
    <property type="match status" value="1"/>
</dbReference>
<protein>
    <submittedName>
        <fullName evidence="5">CBS domain-containing protein</fullName>
    </submittedName>
</protein>
<dbReference type="Pfam" id="PF10335">
    <property type="entry name" value="DUF294_C"/>
    <property type="match status" value="1"/>
</dbReference>
<evidence type="ECO:0000256" key="1">
    <source>
        <dbReference type="ARBA" id="ARBA00023122"/>
    </source>
</evidence>
<feature type="domain" description="CBS" evidence="4">
    <location>
        <begin position="162"/>
        <end position="219"/>
    </location>
</feature>
<dbReference type="InterPro" id="IPR000595">
    <property type="entry name" value="cNMP-bd_dom"/>
</dbReference>
<dbReference type="PROSITE" id="PS50042">
    <property type="entry name" value="CNMP_BINDING_3"/>
    <property type="match status" value="1"/>
</dbReference>
<dbReference type="PANTHER" id="PTHR43080">
    <property type="entry name" value="CBS DOMAIN-CONTAINING PROTEIN CBSX3, MITOCHONDRIAL"/>
    <property type="match status" value="1"/>
</dbReference>
<dbReference type="EMBL" id="SLZR01000007">
    <property type="protein sequence ID" value="TCS41138.1"/>
    <property type="molecule type" value="Genomic_DNA"/>
</dbReference>
<dbReference type="AlphaFoldDB" id="A0A4R3I617"/>